<organism evidence="3 4">
    <name type="scientific">Thalassotalea algicola</name>
    <dbReference type="NCBI Taxonomy" id="2716224"/>
    <lineage>
        <taxon>Bacteria</taxon>
        <taxon>Pseudomonadati</taxon>
        <taxon>Pseudomonadota</taxon>
        <taxon>Gammaproteobacteria</taxon>
        <taxon>Alteromonadales</taxon>
        <taxon>Colwelliaceae</taxon>
        <taxon>Thalassotalea</taxon>
    </lineage>
</organism>
<dbReference type="RefSeq" id="WP_169074457.1">
    <property type="nucleotide sequence ID" value="NZ_JABBXH010000002.1"/>
</dbReference>
<gene>
    <name evidence="3" type="ORF">HII17_06025</name>
</gene>
<evidence type="ECO:0000256" key="1">
    <source>
        <dbReference type="SAM" id="SignalP"/>
    </source>
</evidence>
<feature type="domain" description="Beta-lactamase-related" evidence="2">
    <location>
        <begin position="123"/>
        <end position="378"/>
    </location>
</feature>
<protein>
    <submittedName>
        <fullName evidence="3">Serine hydrolase</fullName>
    </submittedName>
</protein>
<dbReference type="PANTHER" id="PTHR43283:SF7">
    <property type="entry name" value="BETA-LACTAMASE-RELATED DOMAIN-CONTAINING PROTEIN"/>
    <property type="match status" value="1"/>
</dbReference>
<dbReference type="Proteomes" id="UP000568664">
    <property type="component" value="Unassembled WGS sequence"/>
</dbReference>
<dbReference type="EMBL" id="JABBXH010000002">
    <property type="protein sequence ID" value="NMP31118.1"/>
    <property type="molecule type" value="Genomic_DNA"/>
</dbReference>
<keyword evidence="4" id="KW-1185">Reference proteome</keyword>
<feature type="chain" id="PRO_5030996744" evidence="1">
    <location>
        <begin position="25"/>
        <end position="395"/>
    </location>
</feature>
<dbReference type="InterPro" id="IPR012338">
    <property type="entry name" value="Beta-lactam/transpept-like"/>
</dbReference>
<dbReference type="Pfam" id="PF00144">
    <property type="entry name" value="Beta-lactamase"/>
    <property type="match status" value="1"/>
</dbReference>
<keyword evidence="1" id="KW-0732">Signal</keyword>
<dbReference type="PANTHER" id="PTHR43283">
    <property type="entry name" value="BETA-LACTAMASE-RELATED"/>
    <property type="match status" value="1"/>
</dbReference>
<keyword evidence="3" id="KW-0378">Hydrolase</keyword>
<dbReference type="AlphaFoldDB" id="A0A7Y0LBG1"/>
<sequence>MFTRFKKKVMATSFLLASFGLISAENVHQAPRATAEEVKMDFWDLPPLEKAFISTEPEMFTDKLKVGKLGLDGGNKASILKLAKELAENEHGKYDSLLISHKDKLLFESYFNSGRIDLAHFQSSVTKGFTSLVLARAIQLGYVTMAELHKPIVSFFDDLDTSNLSAGAELVTLHQALSMRSGLRFSDEQLKDFRTNRDKYKGTAQIQAFLELSQPVTKASQVYKYQGSDPILVMHVINSVVPGSAKEFVEREFFSKMGITNYKWRLDPIGMPIGDNGFDLNSRDMLKTGKLLANNGKWKNEQLLSAEYLAAAFEPITKASESWQPEGFNYGYLWYQTDIVLNNKKYNVTLTWGGGGNRIILVNALDLIIVITGQDMEDKVFEPLIEAILPAFING</sequence>
<dbReference type="SUPFAM" id="SSF56601">
    <property type="entry name" value="beta-lactamase/transpeptidase-like"/>
    <property type="match status" value="1"/>
</dbReference>
<dbReference type="GO" id="GO:0016787">
    <property type="term" value="F:hydrolase activity"/>
    <property type="evidence" value="ECO:0007669"/>
    <property type="project" value="UniProtKB-KW"/>
</dbReference>
<comment type="caution">
    <text evidence="3">The sequence shown here is derived from an EMBL/GenBank/DDBJ whole genome shotgun (WGS) entry which is preliminary data.</text>
</comment>
<dbReference type="InterPro" id="IPR050789">
    <property type="entry name" value="Diverse_Enzym_Activities"/>
</dbReference>
<dbReference type="InterPro" id="IPR001466">
    <property type="entry name" value="Beta-lactam-related"/>
</dbReference>
<accession>A0A7Y0LBG1</accession>
<proteinExistence type="predicted"/>
<feature type="signal peptide" evidence="1">
    <location>
        <begin position="1"/>
        <end position="24"/>
    </location>
</feature>
<evidence type="ECO:0000259" key="2">
    <source>
        <dbReference type="Pfam" id="PF00144"/>
    </source>
</evidence>
<dbReference type="Gene3D" id="3.40.710.10">
    <property type="entry name" value="DD-peptidase/beta-lactamase superfamily"/>
    <property type="match status" value="1"/>
</dbReference>
<evidence type="ECO:0000313" key="4">
    <source>
        <dbReference type="Proteomes" id="UP000568664"/>
    </source>
</evidence>
<name>A0A7Y0LBG1_9GAMM</name>
<evidence type="ECO:0000313" key="3">
    <source>
        <dbReference type="EMBL" id="NMP31118.1"/>
    </source>
</evidence>
<reference evidence="3 4" key="1">
    <citation type="submission" date="2020-04" db="EMBL/GenBank/DDBJ databases">
        <title>Thalassotalea sp. M1531, isolated from the surface of marine red alga.</title>
        <authorList>
            <person name="Pang L."/>
            <person name="Lu D.-C."/>
        </authorList>
    </citation>
    <scope>NUCLEOTIDE SEQUENCE [LARGE SCALE GENOMIC DNA]</scope>
    <source>
        <strain evidence="3 4">M1531</strain>
    </source>
</reference>